<gene>
    <name evidence="1" type="ORF">RFH988_LOCUS22312</name>
</gene>
<accession>A0A814T8G4</accession>
<proteinExistence type="predicted"/>
<evidence type="ECO:0000313" key="1">
    <source>
        <dbReference type="EMBL" id="CAF1158539.1"/>
    </source>
</evidence>
<reference evidence="1" key="1">
    <citation type="submission" date="2021-02" db="EMBL/GenBank/DDBJ databases">
        <authorList>
            <person name="Nowell W R."/>
        </authorList>
    </citation>
    <scope>NUCLEOTIDE SEQUENCE</scope>
</reference>
<dbReference type="EMBL" id="CAJNOO010001477">
    <property type="protein sequence ID" value="CAF1158539.1"/>
    <property type="molecule type" value="Genomic_DNA"/>
</dbReference>
<sequence>FLVSHRCSTYSLISNSSYLVRKRLSLSKRSKIYKVYNRLFHRNLQCRKVF</sequence>
<dbReference type="AlphaFoldDB" id="A0A814T8G4"/>
<dbReference type="Proteomes" id="UP000663882">
    <property type="component" value="Unassembled WGS sequence"/>
</dbReference>
<protein>
    <submittedName>
        <fullName evidence="1">Uncharacterized protein</fullName>
    </submittedName>
</protein>
<evidence type="ECO:0000313" key="2">
    <source>
        <dbReference type="Proteomes" id="UP000663882"/>
    </source>
</evidence>
<organism evidence="1 2">
    <name type="scientific">Rotaria sordida</name>
    <dbReference type="NCBI Taxonomy" id="392033"/>
    <lineage>
        <taxon>Eukaryota</taxon>
        <taxon>Metazoa</taxon>
        <taxon>Spiralia</taxon>
        <taxon>Gnathifera</taxon>
        <taxon>Rotifera</taxon>
        <taxon>Eurotatoria</taxon>
        <taxon>Bdelloidea</taxon>
        <taxon>Philodinida</taxon>
        <taxon>Philodinidae</taxon>
        <taxon>Rotaria</taxon>
    </lineage>
</organism>
<feature type="non-terminal residue" evidence="1">
    <location>
        <position position="1"/>
    </location>
</feature>
<comment type="caution">
    <text evidence="1">The sequence shown here is derived from an EMBL/GenBank/DDBJ whole genome shotgun (WGS) entry which is preliminary data.</text>
</comment>
<name>A0A814T8G4_9BILA</name>